<reference evidence="2 3" key="1">
    <citation type="submission" date="2015-01" db="EMBL/GenBank/DDBJ databases">
        <title>Comparative genomics of the lactic acid bacteria isolated from the honey bee gut.</title>
        <authorList>
            <person name="Ellegaard K.M."/>
            <person name="Tamarit D."/>
            <person name="Javelind E."/>
            <person name="Olofsson T."/>
            <person name="Andersson S.G."/>
            <person name="Vasquez A."/>
        </authorList>
    </citation>
    <scope>NUCLEOTIDE SEQUENCE [LARGE SCALE GENOMIC DNA]</scope>
    <source>
        <strain evidence="2 3">Hma8</strain>
    </source>
</reference>
<sequence length="229" mass="26333">MKKCLLCGQYFISKMSFLNLFSLHQKDRKSICDHCLKKFIHVPEKHCPICSGSSKQNQICSDCVNWQKIYGEKLLINHSVYLYNRAFHDLMVNYKRYGDYILYAALQELCVKELSEFKADVYVPVPTSPEHIAKRQFDTITALYGSLVPLTNMLGKKAGLGAQGEKNRAERLTSEQSFFVKENFTINFQKCTVLLLDDIYTTGRTLYHARDALAKIFPNAKISSFTLCR</sequence>
<comment type="similarity">
    <text evidence="1">Belongs to the ComF/GntX family.</text>
</comment>
<protein>
    <submittedName>
        <fullName evidence="2">Competence protein</fullName>
    </submittedName>
</protein>
<dbReference type="OrthoDB" id="9779910at2"/>
<name>A0A0F4LHU3_9LACO</name>
<dbReference type="InterPro" id="IPR000836">
    <property type="entry name" value="PRTase_dom"/>
</dbReference>
<evidence type="ECO:0000313" key="3">
    <source>
        <dbReference type="Proteomes" id="UP000033531"/>
    </source>
</evidence>
<dbReference type="CDD" id="cd06223">
    <property type="entry name" value="PRTases_typeI"/>
    <property type="match status" value="1"/>
</dbReference>
<accession>A0A0F4LHU3</accession>
<comment type="caution">
    <text evidence="2">The sequence shown here is derived from an EMBL/GenBank/DDBJ whole genome shotgun (WGS) entry which is preliminary data.</text>
</comment>
<dbReference type="PATRIC" id="fig|1218507.3.peg.812"/>
<gene>
    <name evidence="2" type="ORF">JF74_06430</name>
</gene>
<dbReference type="STRING" id="1218507.JF74_06430"/>
<dbReference type="EMBL" id="JXLI01000009">
    <property type="protein sequence ID" value="KJY57116.1"/>
    <property type="molecule type" value="Genomic_DNA"/>
</dbReference>
<dbReference type="Proteomes" id="UP000033531">
    <property type="component" value="Unassembled WGS sequence"/>
</dbReference>
<dbReference type="RefSeq" id="WP_046324604.1">
    <property type="nucleotide sequence ID" value="NZ_JBHTMT010000003.1"/>
</dbReference>
<dbReference type="InterPro" id="IPR029057">
    <property type="entry name" value="PRTase-like"/>
</dbReference>
<dbReference type="PANTHER" id="PTHR47505:SF1">
    <property type="entry name" value="DNA UTILIZATION PROTEIN YHGH"/>
    <property type="match status" value="1"/>
</dbReference>
<dbReference type="AlphaFoldDB" id="A0A0F4LHU3"/>
<dbReference type="Gene3D" id="3.40.50.2020">
    <property type="match status" value="1"/>
</dbReference>
<evidence type="ECO:0000313" key="2">
    <source>
        <dbReference type="EMBL" id="KJY57116.1"/>
    </source>
</evidence>
<dbReference type="SUPFAM" id="SSF53271">
    <property type="entry name" value="PRTase-like"/>
    <property type="match status" value="1"/>
</dbReference>
<dbReference type="InterPro" id="IPR051910">
    <property type="entry name" value="ComF/GntX_DNA_util-trans"/>
</dbReference>
<dbReference type="HOGENOM" id="CLU_054549_4_0_9"/>
<evidence type="ECO:0000256" key="1">
    <source>
        <dbReference type="ARBA" id="ARBA00008007"/>
    </source>
</evidence>
<organism evidence="2 3">
    <name type="scientific">Lactobacillus melliventris</name>
    <dbReference type="NCBI Taxonomy" id="1218507"/>
    <lineage>
        <taxon>Bacteria</taxon>
        <taxon>Bacillati</taxon>
        <taxon>Bacillota</taxon>
        <taxon>Bacilli</taxon>
        <taxon>Lactobacillales</taxon>
        <taxon>Lactobacillaceae</taxon>
        <taxon>Lactobacillus</taxon>
    </lineage>
</organism>
<dbReference type="PANTHER" id="PTHR47505">
    <property type="entry name" value="DNA UTILIZATION PROTEIN YHGH"/>
    <property type="match status" value="1"/>
</dbReference>
<proteinExistence type="inferred from homology"/>